<keyword evidence="8" id="KW-0732">Signal</keyword>
<evidence type="ECO:0000313" key="11">
    <source>
        <dbReference type="EMBL" id="ARB50576.1"/>
    </source>
</evidence>
<dbReference type="Pfam" id="PF10659">
    <property type="entry name" value="Trypan_glycop_C"/>
    <property type="match status" value="1"/>
</dbReference>
<comment type="subcellular location">
    <subcellularLocation>
        <location evidence="2">Cell membrane</location>
        <topology evidence="2">Lipid-anchor</topology>
        <topology evidence="2">GPI-anchor</topology>
    </subcellularLocation>
</comment>
<evidence type="ECO:0000256" key="6">
    <source>
        <dbReference type="ARBA" id="ARBA00023180"/>
    </source>
</evidence>
<feature type="domain" description="Trypanosome variant surface glycoprotein C-terminal" evidence="10">
    <location>
        <begin position="394"/>
        <end position="496"/>
    </location>
</feature>
<keyword evidence="3" id="KW-1003">Cell membrane</keyword>
<evidence type="ECO:0000256" key="5">
    <source>
        <dbReference type="ARBA" id="ARBA00023136"/>
    </source>
</evidence>
<dbReference type="Gene3D" id="3.30.1680.30">
    <property type="match status" value="1"/>
</dbReference>
<evidence type="ECO:0000256" key="2">
    <source>
        <dbReference type="ARBA" id="ARBA00004609"/>
    </source>
</evidence>
<dbReference type="GO" id="GO:0098552">
    <property type="term" value="C:side of membrane"/>
    <property type="evidence" value="ECO:0007669"/>
    <property type="project" value="UniProtKB-KW"/>
</dbReference>
<feature type="signal peptide" evidence="8">
    <location>
        <begin position="1"/>
        <end position="19"/>
    </location>
</feature>
<evidence type="ECO:0000256" key="3">
    <source>
        <dbReference type="ARBA" id="ARBA00022475"/>
    </source>
</evidence>
<evidence type="ECO:0000256" key="4">
    <source>
        <dbReference type="ARBA" id="ARBA00022622"/>
    </source>
</evidence>
<name>A0A1V0FZ50_9TRYP</name>
<feature type="chain" id="PRO_5013182996" evidence="8">
    <location>
        <begin position="20"/>
        <end position="503"/>
    </location>
</feature>
<sequence length="503" mass="53861">MNTLLVMLITLLVNAKAQAANSKRPLKLSVATAFCRYSSKAKQASAGLANRLDSIQTSLKAAEKAALQHEFAAAALPQYSAAAATLAIFARAASDRSLNDLQQWAQHQTKTVGQAMYVSGRIDGLMEVLEGHMSTTKTNNKGCIANDGDATGIDKFVTETCGAEDTTTLSPANDDLAAALDSDISDETDPEAGVANEHCRINQSQGGDYTNVRQPLNLLSGILQIPTAGGFATSPNVRAATKANSLFTALKTNGANLKIDIATPPTDPPTELGGLKILLKNAASRQALKRAITQYQNKPTDDKSITDETIKAIFGLTGDDQEGSYLEALKAVERTVPSTAGHTRTTSLFAMTFKQLEAALTVEIGKIYEKTVELKKEIETLGQNQGKQASEDTCNKIKIEEACNATAACSYNKTETDTNKKCKFDAEKAKKKSVSVTQAQTGGGTETSTDKCKGKLEPDCIKAPECKWENNACKDSSFLINKKLALSLVADLVSFLFYNYKED</sequence>
<evidence type="ECO:0000256" key="8">
    <source>
        <dbReference type="SAM" id="SignalP"/>
    </source>
</evidence>
<accession>A0A1V0FZ50</accession>
<keyword evidence="5" id="KW-0472">Membrane</keyword>
<dbReference type="VEuPathDB" id="TriTrypDB:Tb10.v4.0211"/>
<proteinExistence type="predicted"/>
<dbReference type="GO" id="GO:0005886">
    <property type="term" value="C:plasma membrane"/>
    <property type="evidence" value="ECO:0007669"/>
    <property type="project" value="UniProtKB-SubCell"/>
</dbReference>
<dbReference type="AlphaFoldDB" id="A0A1V0FZ50"/>
<evidence type="ECO:0000259" key="10">
    <source>
        <dbReference type="Pfam" id="PF10659"/>
    </source>
</evidence>
<keyword evidence="6" id="KW-0325">Glycoprotein</keyword>
<dbReference type="VEuPathDB" id="TriTrypDB:Tb1125.Tb11.v5.0142"/>
<keyword evidence="7" id="KW-0449">Lipoprotein</keyword>
<evidence type="ECO:0000259" key="9">
    <source>
        <dbReference type="Pfam" id="PF00913"/>
    </source>
</evidence>
<evidence type="ECO:0000256" key="1">
    <source>
        <dbReference type="ARBA" id="ARBA00002523"/>
    </source>
</evidence>
<protein>
    <submittedName>
        <fullName evidence="11">Variant surface glycoprotein</fullName>
    </submittedName>
</protein>
<reference evidence="11" key="1">
    <citation type="submission" date="2016-12" db="EMBL/GenBank/DDBJ databases">
        <title>Extending the VSGnome of Trypanosoma brucei strain TREU927.</title>
        <authorList>
            <person name="Cross G.A."/>
        </authorList>
    </citation>
    <scope>NUCLEOTIDE SEQUENCE</scope>
    <source>
        <strain evidence="11">Tb927.99.206</strain>
    </source>
</reference>
<keyword evidence="4" id="KW-0336">GPI-anchor</keyword>
<dbReference type="Pfam" id="PF00913">
    <property type="entry name" value="Trypan_glycop"/>
    <property type="match status" value="1"/>
</dbReference>
<dbReference type="Gene3D" id="3.30.1680.40">
    <property type="match status" value="1"/>
</dbReference>
<dbReference type="VEuPathDB" id="TriTrypDB:Tb427_000330800"/>
<dbReference type="InterPro" id="IPR001812">
    <property type="entry name" value="Trypano_VSG_A_N_dom"/>
</dbReference>
<dbReference type="SUPFAM" id="SSF58087">
    <property type="entry name" value="Variant surface glycoprotein (N-terminal domain)"/>
    <property type="match status" value="1"/>
</dbReference>
<organism evidence="11">
    <name type="scientific">Trypanosoma brucei</name>
    <dbReference type="NCBI Taxonomy" id="5691"/>
    <lineage>
        <taxon>Eukaryota</taxon>
        <taxon>Discoba</taxon>
        <taxon>Euglenozoa</taxon>
        <taxon>Kinetoplastea</taxon>
        <taxon>Metakinetoplastina</taxon>
        <taxon>Trypanosomatida</taxon>
        <taxon>Trypanosomatidae</taxon>
        <taxon>Trypanosoma</taxon>
    </lineage>
</organism>
<evidence type="ECO:0000256" key="7">
    <source>
        <dbReference type="ARBA" id="ARBA00023288"/>
    </source>
</evidence>
<feature type="domain" description="Trypanosome variant surface glycoprotein A-type N-terminal" evidence="9">
    <location>
        <begin position="6"/>
        <end position="348"/>
    </location>
</feature>
<dbReference type="InterPro" id="IPR019609">
    <property type="entry name" value="Variant_surf_glycoprt_trypan_C"/>
</dbReference>
<dbReference type="EMBL" id="KY404325">
    <property type="protein sequence ID" value="ARB50576.1"/>
    <property type="molecule type" value="Genomic_DNA"/>
</dbReference>
<comment type="function">
    <text evidence="1">VSG forms a coat on the surface of the parasite. The trypanosome evades the immune response of the host by expressing a series of antigenically distinct VSGs from an estimated 1000 VSG genes.</text>
</comment>
<dbReference type="GO" id="GO:0042783">
    <property type="term" value="P:symbiont-mediated evasion of host immune response"/>
    <property type="evidence" value="ECO:0007669"/>
    <property type="project" value="InterPro"/>
</dbReference>